<proteinExistence type="predicted"/>
<reference evidence="1 2" key="1">
    <citation type="submission" date="2011-01" db="EMBL/GenBank/DDBJ databases">
        <authorList>
            <person name="Muzny D."/>
            <person name="Qin X."/>
            <person name="Deng J."/>
            <person name="Jiang H."/>
            <person name="Liu Y."/>
            <person name="Qu J."/>
            <person name="Song X.-Z."/>
            <person name="Zhang L."/>
            <person name="Thornton R."/>
            <person name="Coyle M."/>
            <person name="Francisco L."/>
            <person name="Jackson L."/>
            <person name="Javaid M."/>
            <person name="Korchina V."/>
            <person name="Kovar C."/>
            <person name="Mata R."/>
            <person name="Mathew T."/>
            <person name="Ngo R."/>
            <person name="Nguyen L."/>
            <person name="Nguyen N."/>
            <person name="Okwuonu G."/>
            <person name="Ongeri F."/>
            <person name="Pham C."/>
            <person name="Simmons D."/>
            <person name="Wilczek-Boney K."/>
            <person name="Hale W."/>
            <person name="Jakkamsetti A."/>
            <person name="Pham P."/>
            <person name="Ruth R."/>
            <person name="San Lucas F."/>
            <person name="Warren J."/>
            <person name="Zhang J."/>
            <person name="Zhao Z."/>
            <person name="Zhou C."/>
            <person name="Zhu D."/>
            <person name="Lee S."/>
            <person name="Bess C."/>
            <person name="Blankenburg K."/>
            <person name="Forbes L."/>
            <person name="Fu Q."/>
            <person name="Gubbala S."/>
            <person name="Hirani K."/>
            <person name="Jayaseelan J.C."/>
            <person name="Lara F."/>
            <person name="Munidasa M."/>
            <person name="Palculict T."/>
            <person name="Patil S."/>
            <person name="Pu L.-L."/>
            <person name="Saada N."/>
            <person name="Tang L."/>
            <person name="Weissenberger G."/>
            <person name="Zhu Y."/>
            <person name="Hemphill L."/>
            <person name="Shang Y."/>
            <person name="Youmans B."/>
            <person name="Ayvaz T."/>
            <person name="Ross M."/>
            <person name="Santibanez J."/>
            <person name="Aqrawi P."/>
            <person name="Gross S."/>
            <person name="Joshi V."/>
            <person name="Fowler G."/>
            <person name="Nazareth L."/>
            <person name="Reid J."/>
            <person name="Worley K."/>
            <person name="Petrosino J."/>
            <person name="Highlander S."/>
            <person name="Gibbs R."/>
        </authorList>
    </citation>
    <scope>NUCLEOTIDE SEQUENCE [LARGE SCALE GENOMIC DNA]</scope>
    <source>
        <strain evidence="1 2">ATCC 12755</strain>
    </source>
</reference>
<dbReference type="AlphaFoldDB" id="F0EKE8"/>
<dbReference type="HOGENOM" id="CLU_2989503_0_0_9"/>
<name>F0EKE8_ENTCA</name>
<sequence>MFQSFIHRRHLSLFLSCYEDTKQQVPLSTLFPEFSEYFDKKFVFALLMGCFSSLMKI</sequence>
<accession>F0EKE8</accession>
<protein>
    <submittedName>
        <fullName evidence="1">Uncharacterized protein</fullName>
    </submittedName>
</protein>
<dbReference type="Proteomes" id="UP000004835">
    <property type="component" value="Unassembled WGS sequence"/>
</dbReference>
<organism evidence="1 2">
    <name type="scientific">Enterococcus casseliflavus ATCC 12755</name>
    <dbReference type="NCBI Taxonomy" id="888066"/>
    <lineage>
        <taxon>Bacteria</taxon>
        <taxon>Bacillati</taxon>
        <taxon>Bacillota</taxon>
        <taxon>Bacilli</taxon>
        <taxon>Lactobacillales</taxon>
        <taxon>Enterococcaceae</taxon>
        <taxon>Enterococcus</taxon>
    </lineage>
</organism>
<evidence type="ECO:0000313" key="1">
    <source>
        <dbReference type="EMBL" id="EGC69416.1"/>
    </source>
</evidence>
<evidence type="ECO:0000313" key="2">
    <source>
        <dbReference type="Proteomes" id="UP000004835"/>
    </source>
</evidence>
<gene>
    <name evidence="1" type="ORF">HMPREF9087_2031</name>
</gene>
<dbReference type="EMBL" id="AEWT01000016">
    <property type="protein sequence ID" value="EGC69416.1"/>
    <property type="molecule type" value="Genomic_DNA"/>
</dbReference>
<comment type="caution">
    <text evidence="1">The sequence shown here is derived from an EMBL/GenBank/DDBJ whole genome shotgun (WGS) entry which is preliminary data.</text>
</comment>